<gene>
    <name evidence="1" type="ORF">CWO85_03270</name>
</gene>
<evidence type="ECO:0000313" key="2">
    <source>
        <dbReference type="Proteomes" id="UP000272462"/>
    </source>
</evidence>
<dbReference type="RefSeq" id="WP_121464194.1">
    <property type="nucleotide sequence ID" value="NZ_CP025121.1"/>
</dbReference>
<reference evidence="1 2" key="1">
    <citation type="journal article" date="2018" name="BMC Genomics">
        <title>Comparative genome analysis of jujube witches'-broom Phytoplasma, an obligate pathogen that causes jujube witches'-broom disease.</title>
        <authorList>
            <person name="Wang J."/>
            <person name="Song L."/>
            <person name="Jiao Q."/>
            <person name="Yang S."/>
            <person name="Gao R."/>
            <person name="Lu X."/>
            <person name="Zhou G."/>
        </authorList>
    </citation>
    <scope>NUCLEOTIDE SEQUENCE [LARGE SCALE GENOMIC DNA]</scope>
    <source>
        <strain evidence="1">Jwb-nky</strain>
    </source>
</reference>
<dbReference type="KEGG" id="pzi:CWO85_03270"/>
<evidence type="ECO:0000313" key="1">
    <source>
        <dbReference type="EMBL" id="AYJ01497.1"/>
    </source>
</evidence>
<accession>A0A660HN70</accession>
<dbReference type="Proteomes" id="UP000272462">
    <property type="component" value="Chromosome"/>
</dbReference>
<dbReference type="EMBL" id="CP025121">
    <property type="protein sequence ID" value="AYJ01497.1"/>
    <property type="molecule type" value="Genomic_DNA"/>
</dbReference>
<name>A0A660HN70_ZIZJU</name>
<protein>
    <submittedName>
        <fullName evidence="1">Uncharacterized protein</fullName>
    </submittedName>
</protein>
<organism evidence="1 2">
    <name type="scientific">Ziziphus jujuba witches'-broom phytoplasma</name>
    <dbReference type="NCBI Taxonomy" id="135727"/>
    <lineage>
        <taxon>Bacteria</taxon>
        <taxon>Bacillati</taxon>
        <taxon>Mycoplasmatota</taxon>
        <taxon>Mollicutes</taxon>
        <taxon>Acholeplasmatales</taxon>
        <taxon>Acholeplasmataceae</taxon>
        <taxon>Candidatus Phytoplasma</taxon>
        <taxon>16SrV (Elm yellows group)</taxon>
    </lineage>
</organism>
<sequence>MIGPMLEIIFEDNQNTIKKEENFYFESLLLKKFLYNNNKITKVFEYKYNDKRILQDTKEYDYNTYFQFYNLGFKETKKRKRKKEGIKPCL</sequence>
<dbReference type="AlphaFoldDB" id="A0A660HN70"/>
<proteinExistence type="predicted"/>
<keyword evidence="2" id="KW-1185">Reference proteome</keyword>